<dbReference type="Proteomes" id="UP000189475">
    <property type="component" value="Unassembled WGS sequence"/>
</dbReference>
<evidence type="ECO:0000313" key="4">
    <source>
        <dbReference type="Proteomes" id="UP000189475"/>
    </source>
</evidence>
<protein>
    <submittedName>
        <fullName evidence="3">Tetratricopeptide repeat protein</fullName>
    </submittedName>
</protein>
<gene>
    <name evidence="3" type="ORF">VPAL9027_00805</name>
</gene>
<name>A0A1R4B1S0_9VIBR</name>
<evidence type="ECO:0000256" key="2">
    <source>
        <dbReference type="SAM" id="SignalP"/>
    </source>
</evidence>
<dbReference type="AlphaFoldDB" id="A0A1R4B1S0"/>
<proteinExistence type="predicted"/>
<dbReference type="InterPro" id="IPR019734">
    <property type="entry name" value="TPR_rpt"/>
</dbReference>
<evidence type="ECO:0000313" key="3">
    <source>
        <dbReference type="EMBL" id="SJL82864.1"/>
    </source>
</evidence>
<feature type="chain" id="PRO_5012435893" evidence="2">
    <location>
        <begin position="26"/>
        <end position="465"/>
    </location>
</feature>
<accession>A0A1R4B1S0</accession>
<dbReference type="Gene3D" id="1.25.40.10">
    <property type="entry name" value="Tetratricopeptide repeat domain"/>
    <property type="match status" value="1"/>
</dbReference>
<sequence length="465" mass="51595">MNHYRRYVMLGLTTLLLNGCASFSAGNLFSHYSAQNSDMYDAVASGRYADAAEDLSDDVIAGGILDNMERGRVYWLAQRYPQSMQAFDASDNAVQTLQNKATVSLSETAASVGALAANDNLSTYTPPDYELGFLHLYLGLNYLQKNNVEDAVVEMRRANAVQKKAREQREKELNAAQDKMSSEGISPNLGSVLAHYPNAGKTLDAVQNGYLFLLSGLLYETQGNLNDAYVDYRRALAVAPNNPTVIQATLRVAKALGMRQDFNQLKTRYGKPTILGDKQSRVIVIDEQGVVDALQGWQLSLPLYDSQGHMALYSVALPHYSEKNHPQLAPLMINGHSRQVAPLIDVNQMAVYNLNERMPVLLLRQAIRVLAKNELRKELAKQDQIGGLVMNIWNTLTEQPDTRSWMTLPAKVGTISRIVPAGEQTLTVAGHHYRFNIAAGNTVLVWMSRQGQQATLWHKQLGQLE</sequence>
<reference evidence="3 4" key="1">
    <citation type="submission" date="2017-02" db="EMBL/GenBank/DDBJ databases">
        <authorList>
            <person name="Peterson S.W."/>
        </authorList>
    </citation>
    <scope>NUCLEOTIDE SEQUENCE [LARGE SCALE GENOMIC DNA]</scope>
    <source>
        <strain evidence="3 4">CECT 9027</strain>
    </source>
</reference>
<dbReference type="STRING" id="1918946.VPAL9027_00805"/>
<keyword evidence="2" id="KW-0732">Signal</keyword>
<keyword evidence="1" id="KW-0802">TPR repeat</keyword>
<keyword evidence="4" id="KW-1185">Reference proteome</keyword>
<dbReference type="PROSITE" id="PS50005">
    <property type="entry name" value="TPR"/>
    <property type="match status" value="1"/>
</dbReference>
<dbReference type="SUPFAM" id="SSF48452">
    <property type="entry name" value="TPR-like"/>
    <property type="match status" value="1"/>
</dbReference>
<dbReference type="EMBL" id="FUFT01000002">
    <property type="protein sequence ID" value="SJL82864.1"/>
    <property type="molecule type" value="Genomic_DNA"/>
</dbReference>
<dbReference type="InterPro" id="IPR011990">
    <property type="entry name" value="TPR-like_helical_dom_sf"/>
</dbReference>
<evidence type="ECO:0000256" key="1">
    <source>
        <dbReference type="PROSITE-ProRule" id="PRU00339"/>
    </source>
</evidence>
<feature type="repeat" description="TPR" evidence="1">
    <location>
        <begin position="209"/>
        <end position="242"/>
    </location>
</feature>
<feature type="signal peptide" evidence="2">
    <location>
        <begin position="1"/>
        <end position="25"/>
    </location>
</feature>
<organism evidence="3 4">
    <name type="scientific">Vibrio palustris</name>
    <dbReference type="NCBI Taxonomy" id="1918946"/>
    <lineage>
        <taxon>Bacteria</taxon>
        <taxon>Pseudomonadati</taxon>
        <taxon>Pseudomonadota</taxon>
        <taxon>Gammaproteobacteria</taxon>
        <taxon>Vibrionales</taxon>
        <taxon>Vibrionaceae</taxon>
        <taxon>Vibrio</taxon>
    </lineage>
</organism>